<proteinExistence type="predicted"/>
<reference evidence="2" key="1">
    <citation type="journal article" date="2023" name="G3 (Bethesda)">
        <title>Genome assembly and association tests identify interacting loci associated with vigor, precocity, and sex in interspecific pistachio rootstocks.</title>
        <authorList>
            <person name="Palmer W."/>
            <person name="Jacygrad E."/>
            <person name="Sagayaradj S."/>
            <person name="Cavanaugh K."/>
            <person name="Han R."/>
            <person name="Bertier L."/>
            <person name="Beede B."/>
            <person name="Kafkas S."/>
            <person name="Golino D."/>
            <person name="Preece J."/>
            <person name="Michelmore R."/>
        </authorList>
    </citation>
    <scope>NUCLEOTIDE SEQUENCE [LARGE SCALE GENOMIC DNA]</scope>
</reference>
<dbReference type="EMBL" id="CM047905">
    <property type="protein sequence ID" value="KAJ0088733.1"/>
    <property type="molecule type" value="Genomic_DNA"/>
</dbReference>
<name>A0ACC1AQ08_9ROSI</name>
<dbReference type="Proteomes" id="UP001164250">
    <property type="component" value="Chromosome 9"/>
</dbReference>
<accession>A0ACC1AQ08</accession>
<sequence>MHHLTLLPSTTYSAGSFICNACGRAGRSNAFSFCCPLCDFDLHLQCASLPENIKREAHFHGLCLSYGLPQPNNEYGSVSGASQNRLSDEVTAENREDPVLNAQTELQRLQLELQMAQELAKMMASFNLSSLV</sequence>
<gene>
    <name evidence="1" type="ORF">Patl1_32944</name>
</gene>
<organism evidence="1 2">
    <name type="scientific">Pistacia atlantica</name>
    <dbReference type="NCBI Taxonomy" id="434234"/>
    <lineage>
        <taxon>Eukaryota</taxon>
        <taxon>Viridiplantae</taxon>
        <taxon>Streptophyta</taxon>
        <taxon>Embryophyta</taxon>
        <taxon>Tracheophyta</taxon>
        <taxon>Spermatophyta</taxon>
        <taxon>Magnoliopsida</taxon>
        <taxon>eudicotyledons</taxon>
        <taxon>Gunneridae</taxon>
        <taxon>Pentapetalae</taxon>
        <taxon>rosids</taxon>
        <taxon>malvids</taxon>
        <taxon>Sapindales</taxon>
        <taxon>Anacardiaceae</taxon>
        <taxon>Pistacia</taxon>
    </lineage>
</organism>
<keyword evidence="2" id="KW-1185">Reference proteome</keyword>
<protein>
    <submittedName>
        <fullName evidence="1">Uncharacterized protein</fullName>
    </submittedName>
</protein>
<evidence type="ECO:0000313" key="1">
    <source>
        <dbReference type="EMBL" id="KAJ0088733.1"/>
    </source>
</evidence>
<comment type="caution">
    <text evidence="1">The sequence shown here is derived from an EMBL/GenBank/DDBJ whole genome shotgun (WGS) entry which is preliminary data.</text>
</comment>
<evidence type="ECO:0000313" key="2">
    <source>
        <dbReference type="Proteomes" id="UP001164250"/>
    </source>
</evidence>